<dbReference type="Pfam" id="PF18701">
    <property type="entry name" value="DUF5641"/>
    <property type="match status" value="1"/>
</dbReference>
<proteinExistence type="predicted"/>
<protein>
    <submittedName>
        <fullName evidence="4">DUF5641 domain-containing protein</fullName>
    </submittedName>
</protein>
<gene>
    <name evidence="2" type="ORF">NBR_LOCUS17673</name>
</gene>
<sequence>MHYSHTCPVVAYGKRRVEIITTQGRCRICLVICADQCRNLSSSKCQYCRDVDYAVYEDLIPTREPSDREVVCRHVTLYASWQEGFYERLIRSAKTSIIKAIGKAALPFEELATESEVGSLLNTRPLLYIDSTFDPSSILRPIDFLQRDLQVSFPFASLEEDSEHLTFTLRVRTQYLTTQREKHQLQVDTRRAGAVTPKVGSLVLLQEETLPRCSWKLDRIENLVENSQDITRETRTGRSISEKGNHERDLISRLKIIDVIFILIHALVGIARSRQ</sequence>
<evidence type="ECO:0000313" key="2">
    <source>
        <dbReference type="EMBL" id="VDL81330.1"/>
    </source>
</evidence>
<feature type="domain" description="DUF5641" evidence="1">
    <location>
        <begin position="194"/>
        <end position="234"/>
    </location>
</feature>
<dbReference type="Proteomes" id="UP000271162">
    <property type="component" value="Unassembled WGS sequence"/>
</dbReference>
<dbReference type="STRING" id="27835.A0A0N4YKT2"/>
<accession>A0A0N4YKT2</accession>
<reference evidence="2 3" key="2">
    <citation type="submission" date="2018-11" db="EMBL/GenBank/DDBJ databases">
        <authorList>
            <consortium name="Pathogen Informatics"/>
        </authorList>
    </citation>
    <scope>NUCLEOTIDE SEQUENCE [LARGE SCALE GENOMIC DNA]</scope>
</reference>
<organism evidence="4">
    <name type="scientific">Nippostrongylus brasiliensis</name>
    <name type="common">Rat hookworm</name>
    <dbReference type="NCBI Taxonomy" id="27835"/>
    <lineage>
        <taxon>Eukaryota</taxon>
        <taxon>Metazoa</taxon>
        <taxon>Ecdysozoa</taxon>
        <taxon>Nematoda</taxon>
        <taxon>Chromadorea</taxon>
        <taxon>Rhabditida</taxon>
        <taxon>Rhabditina</taxon>
        <taxon>Rhabditomorpha</taxon>
        <taxon>Strongyloidea</taxon>
        <taxon>Heligmosomidae</taxon>
        <taxon>Nippostrongylus</taxon>
    </lineage>
</organism>
<reference evidence="4" key="1">
    <citation type="submission" date="2017-02" db="UniProtKB">
        <authorList>
            <consortium name="WormBaseParasite"/>
        </authorList>
    </citation>
    <scope>IDENTIFICATION</scope>
</reference>
<dbReference type="AlphaFoldDB" id="A0A0N4YKT2"/>
<evidence type="ECO:0000259" key="1">
    <source>
        <dbReference type="Pfam" id="PF18701"/>
    </source>
</evidence>
<dbReference type="WBParaSite" id="NBR_0001767201-mRNA-1">
    <property type="protein sequence ID" value="NBR_0001767201-mRNA-1"/>
    <property type="gene ID" value="NBR_0001767201"/>
</dbReference>
<dbReference type="InterPro" id="IPR040676">
    <property type="entry name" value="DUF5641"/>
</dbReference>
<evidence type="ECO:0000313" key="4">
    <source>
        <dbReference type="WBParaSite" id="NBR_0001767201-mRNA-1"/>
    </source>
</evidence>
<name>A0A0N4YKT2_NIPBR</name>
<keyword evidence="3" id="KW-1185">Reference proteome</keyword>
<evidence type="ECO:0000313" key="3">
    <source>
        <dbReference type="Proteomes" id="UP000271162"/>
    </source>
</evidence>
<dbReference type="EMBL" id="UYSL01022906">
    <property type="protein sequence ID" value="VDL81330.1"/>
    <property type="molecule type" value="Genomic_DNA"/>
</dbReference>